<organism evidence="3 4">
    <name type="scientific">Arachnia propionica</name>
    <dbReference type="NCBI Taxonomy" id="1750"/>
    <lineage>
        <taxon>Bacteria</taxon>
        <taxon>Bacillati</taxon>
        <taxon>Actinomycetota</taxon>
        <taxon>Actinomycetes</taxon>
        <taxon>Propionibacteriales</taxon>
        <taxon>Propionibacteriaceae</taxon>
        <taxon>Arachnia</taxon>
    </lineage>
</organism>
<evidence type="ECO:0000313" key="3">
    <source>
        <dbReference type="EMBL" id="VEH69506.1"/>
    </source>
</evidence>
<dbReference type="SMART" id="SM00287">
    <property type="entry name" value="SH3b"/>
    <property type="match status" value="3"/>
</dbReference>
<evidence type="ECO:0000256" key="1">
    <source>
        <dbReference type="SAM" id="SignalP"/>
    </source>
</evidence>
<feature type="chain" id="PRO_5038580913" evidence="1">
    <location>
        <begin position="29"/>
        <end position="454"/>
    </location>
</feature>
<dbReference type="Gene3D" id="2.30.30.40">
    <property type="entry name" value="SH3 Domains"/>
    <property type="match status" value="2"/>
</dbReference>
<feature type="domain" description="SH3b" evidence="2">
    <location>
        <begin position="35"/>
        <end position="98"/>
    </location>
</feature>
<dbReference type="InterPro" id="IPR003646">
    <property type="entry name" value="SH3-like_bac-type"/>
</dbReference>
<dbReference type="AlphaFoldDB" id="A0A3S4UDJ7"/>
<dbReference type="PANTHER" id="PTHR34408">
    <property type="entry name" value="FAMILY PROTEIN, PUTATIVE-RELATED"/>
    <property type="match status" value="1"/>
</dbReference>
<dbReference type="Pfam" id="PF26571">
    <property type="entry name" value="VldE"/>
    <property type="match status" value="1"/>
</dbReference>
<dbReference type="InterPro" id="IPR058593">
    <property type="entry name" value="ARB_07466-like_C"/>
</dbReference>
<accession>A0A3S4UDJ7</accession>
<evidence type="ECO:0000313" key="4">
    <source>
        <dbReference type="Proteomes" id="UP000273044"/>
    </source>
</evidence>
<dbReference type="InterPro" id="IPR052354">
    <property type="entry name" value="Cell_Wall_Dynamics_Protein"/>
</dbReference>
<evidence type="ECO:0000259" key="2">
    <source>
        <dbReference type="PROSITE" id="PS51781"/>
    </source>
</evidence>
<feature type="signal peptide" evidence="1">
    <location>
        <begin position="1"/>
        <end position="28"/>
    </location>
</feature>
<keyword evidence="1" id="KW-0732">Signal</keyword>
<name>A0A3S4UDJ7_9ACTN</name>
<protein>
    <submittedName>
        <fullName evidence="3">Uncharacterized protein with a bacterial SH3 domain homologue</fullName>
    </submittedName>
</protein>
<dbReference type="Proteomes" id="UP000273044">
    <property type="component" value="Chromosome"/>
</dbReference>
<dbReference type="PROSITE" id="PS51781">
    <property type="entry name" value="SH3B"/>
    <property type="match status" value="2"/>
</dbReference>
<dbReference type="EMBL" id="LR134406">
    <property type="protein sequence ID" value="VEH69506.1"/>
    <property type="molecule type" value="Genomic_DNA"/>
</dbReference>
<keyword evidence="4" id="KW-1185">Reference proteome</keyword>
<reference evidence="3 4" key="1">
    <citation type="submission" date="2018-12" db="EMBL/GenBank/DDBJ databases">
        <authorList>
            <consortium name="Pathogen Informatics"/>
        </authorList>
    </citation>
    <scope>NUCLEOTIDE SEQUENCE [LARGE SCALE GENOMIC DNA]</scope>
    <source>
        <strain evidence="3 4">NCTC12967</strain>
    </source>
</reference>
<dbReference type="PANTHER" id="PTHR34408:SF1">
    <property type="entry name" value="GLYCOSYL HYDROLASE FAMILY 19 DOMAIN-CONTAINING PROTEIN HI_1415"/>
    <property type="match status" value="1"/>
</dbReference>
<proteinExistence type="predicted"/>
<feature type="domain" description="SH3b" evidence="2">
    <location>
        <begin position="105"/>
        <end position="172"/>
    </location>
</feature>
<gene>
    <name evidence="3" type="ORF">NCTC12967_00776</name>
</gene>
<sequence length="454" mass="48113">MNRMMRTVRGGLAALVVAGLVQSVGSLALVTSADAAGTTMRATTAVNVRSGPGTGYSRIGLLYPGDNVQALSSGNGWTKVSYKGRTGYVASAYLASSSGSGGGGSSSGASGDAYTTTALNLRTGPSLSYRVSTVASKGTKVKLTGTVKGEFSQVTWNGQTLWAATRYLSQSAGSPGQDLPTTTRKLRATTELMIRTAPGSGYRSLGDVPRGTILDCTDVVTSGMAQCIWQGNVRWFNNKYLRAVDGSAAPGGGGLPSTTIQYATANLNIWRSATGSAYTGEIPKGSEVAVTGTVRSGRAQIVHNGAIRWVTARYLSSSAPGGGNGGGDGGSLNRGWSKGLDQANENVKRIVRYIWNNVPEIKTMYGVRPDPLPDHPSGRAVDIMIPNYRSNKELGNRLAAYFKANHSQFRVHYIIWDQKIWNITRDSEGWRSMAGRGSDTANHKDHIHITVYDN</sequence>
<dbReference type="Pfam" id="PF08239">
    <property type="entry name" value="SH3_3"/>
    <property type="match status" value="2"/>
</dbReference>